<evidence type="ECO:0000256" key="2">
    <source>
        <dbReference type="ARBA" id="ARBA00022448"/>
    </source>
</evidence>
<evidence type="ECO:0000256" key="1">
    <source>
        <dbReference type="ARBA" id="ARBA00004651"/>
    </source>
</evidence>
<feature type="transmembrane region" description="Helical" evidence="9">
    <location>
        <begin position="317"/>
        <end position="337"/>
    </location>
</feature>
<feature type="transmembrane region" description="Helical" evidence="9">
    <location>
        <begin position="116"/>
        <end position="141"/>
    </location>
</feature>
<comment type="caution">
    <text evidence="10">The sequence shown here is derived from an EMBL/GenBank/DDBJ whole genome shotgun (WGS) entry which is preliminary data.</text>
</comment>
<comment type="subcellular location">
    <subcellularLocation>
        <location evidence="1">Cell membrane</location>
        <topology evidence="1">Multi-pass membrane protein</topology>
    </subcellularLocation>
</comment>
<feature type="transmembrane region" description="Helical" evidence="9">
    <location>
        <begin position="293"/>
        <end position="311"/>
    </location>
</feature>
<gene>
    <name evidence="10" type="ORF">LJ657_33655</name>
</gene>
<keyword evidence="3" id="KW-1003">Cell membrane</keyword>
<feature type="region of interest" description="Disordered" evidence="8">
    <location>
        <begin position="1"/>
        <end position="24"/>
    </location>
</feature>
<keyword evidence="5 9" id="KW-0812">Transmembrane</keyword>
<feature type="compositionally biased region" description="Basic and acidic residues" evidence="8">
    <location>
        <begin position="1"/>
        <end position="10"/>
    </location>
</feature>
<evidence type="ECO:0000256" key="8">
    <source>
        <dbReference type="SAM" id="MobiDB-lite"/>
    </source>
</evidence>
<dbReference type="Pfam" id="PF02653">
    <property type="entry name" value="BPD_transp_2"/>
    <property type="match status" value="1"/>
</dbReference>
<keyword evidence="7 9" id="KW-0472">Membrane</keyword>
<sequence>MDVTRQKDLETPPPSPQAAHDPEPVSAAARAGHVASRYAVIGVWAAMIAVYAVAEPGLFLTEGTFQTVFGSQQSLVFLTMALLCTICVGEFVDLSVPATFGFSATILPVLVVDHGWGVWPATAVAVLGAIAVGVVNGLLVVVVGVNTIVATLGMSTFLGGISLWMSHLNTVSGLPTGFGRFALHPVAGLPVSFFYGVALVAGFAYVLAFTPLGRHIRFVGANREVSRLSGIHVNRIRLGSFVASGAMCGVGAIIAVAALGGYNPTTSDTLLLPTFASVFLGTAILQPGRFNPIGTFVGIYFLETGILGLQLLGLEAWVSSVFYGGVLIAAVTIATVLRRRST</sequence>
<dbReference type="GO" id="GO:0022857">
    <property type="term" value="F:transmembrane transporter activity"/>
    <property type="evidence" value="ECO:0007669"/>
    <property type="project" value="InterPro"/>
</dbReference>
<organism evidence="10 11">
    <name type="scientific">Streptomyces guryensis</name>
    <dbReference type="NCBI Taxonomy" id="2886947"/>
    <lineage>
        <taxon>Bacteria</taxon>
        <taxon>Bacillati</taxon>
        <taxon>Actinomycetota</taxon>
        <taxon>Actinomycetes</taxon>
        <taxon>Kitasatosporales</taxon>
        <taxon>Streptomycetaceae</taxon>
        <taxon>Streptomyces</taxon>
    </lineage>
</organism>
<feature type="transmembrane region" description="Helical" evidence="9">
    <location>
        <begin position="35"/>
        <end position="54"/>
    </location>
</feature>
<reference evidence="10" key="1">
    <citation type="submission" date="2021-12" db="EMBL/GenBank/DDBJ databases">
        <authorList>
            <person name="Lee J.-H."/>
            <person name="Kim S.-B."/>
        </authorList>
    </citation>
    <scope>NUCLEOTIDE SEQUENCE</scope>
    <source>
        <strain evidence="10">NR30</strain>
    </source>
</reference>
<evidence type="ECO:0000256" key="9">
    <source>
        <dbReference type="SAM" id="Phobius"/>
    </source>
</evidence>
<dbReference type="GO" id="GO:0005886">
    <property type="term" value="C:plasma membrane"/>
    <property type="evidence" value="ECO:0007669"/>
    <property type="project" value="UniProtKB-SubCell"/>
</dbReference>
<keyword evidence="4" id="KW-0997">Cell inner membrane</keyword>
<keyword evidence="6 9" id="KW-1133">Transmembrane helix</keyword>
<accession>A0A9Q3Z9M6</accession>
<dbReference type="PANTHER" id="PTHR32196">
    <property type="entry name" value="ABC TRANSPORTER PERMEASE PROTEIN YPHD-RELATED-RELATED"/>
    <property type="match status" value="1"/>
</dbReference>
<protein>
    <submittedName>
        <fullName evidence="10">ABC transporter permease</fullName>
    </submittedName>
</protein>
<dbReference type="EMBL" id="JAJSBI010000021">
    <property type="protein sequence ID" value="MCD9878474.1"/>
    <property type="molecule type" value="Genomic_DNA"/>
</dbReference>
<dbReference type="CDD" id="cd06579">
    <property type="entry name" value="TM_PBP1_transp_AraH_like"/>
    <property type="match status" value="1"/>
</dbReference>
<feature type="transmembrane region" description="Helical" evidence="9">
    <location>
        <begin position="236"/>
        <end position="258"/>
    </location>
</feature>
<evidence type="ECO:0000256" key="4">
    <source>
        <dbReference type="ARBA" id="ARBA00022519"/>
    </source>
</evidence>
<dbReference type="Proteomes" id="UP001108029">
    <property type="component" value="Unassembled WGS sequence"/>
</dbReference>
<feature type="transmembrane region" description="Helical" evidence="9">
    <location>
        <begin position="187"/>
        <end position="208"/>
    </location>
</feature>
<keyword evidence="11" id="KW-1185">Reference proteome</keyword>
<evidence type="ECO:0000256" key="6">
    <source>
        <dbReference type="ARBA" id="ARBA00022989"/>
    </source>
</evidence>
<evidence type="ECO:0000256" key="3">
    <source>
        <dbReference type="ARBA" id="ARBA00022475"/>
    </source>
</evidence>
<evidence type="ECO:0000256" key="5">
    <source>
        <dbReference type="ARBA" id="ARBA00022692"/>
    </source>
</evidence>
<dbReference type="RefSeq" id="WP_232652683.1">
    <property type="nucleotide sequence ID" value="NZ_JAJSBI010000021.1"/>
</dbReference>
<evidence type="ECO:0000256" key="7">
    <source>
        <dbReference type="ARBA" id="ARBA00023136"/>
    </source>
</evidence>
<dbReference type="PANTHER" id="PTHR32196:SF21">
    <property type="entry name" value="ABC TRANSPORTER PERMEASE PROTEIN YPHD-RELATED"/>
    <property type="match status" value="1"/>
</dbReference>
<evidence type="ECO:0000313" key="11">
    <source>
        <dbReference type="Proteomes" id="UP001108029"/>
    </source>
</evidence>
<proteinExistence type="predicted"/>
<name>A0A9Q3Z9M6_9ACTN</name>
<evidence type="ECO:0000313" key="10">
    <source>
        <dbReference type="EMBL" id="MCD9878474.1"/>
    </source>
</evidence>
<dbReference type="InterPro" id="IPR001851">
    <property type="entry name" value="ABC_transp_permease"/>
</dbReference>
<dbReference type="AlphaFoldDB" id="A0A9Q3Z9M6"/>
<keyword evidence="2" id="KW-0813">Transport</keyword>
<feature type="transmembrane region" description="Helical" evidence="9">
    <location>
        <begin position="75"/>
        <end position="96"/>
    </location>
</feature>
<feature type="transmembrane region" description="Helical" evidence="9">
    <location>
        <begin position="148"/>
        <end position="167"/>
    </location>
</feature>
<feature type="transmembrane region" description="Helical" evidence="9">
    <location>
        <begin position="270"/>
        <end position="286"/>
    </location>
</feature>